<dbReference type="InterPro" id="IPR051320">
    <property type="entry name" value="Viral_Replic_Matur_Polypro"/>
</dbReference>
<dbReference type="FunFam" id="3.30.70.270:FF:000020">
    <property type="entry name" value="Transposon Tf2-6 polyprotein-like Protein"/>
    <property type="match status" value="1"/>
</dbReference>
<dbReference type="Gramene" id="C.cajan_09023.t">
    <property type="protein sequence ID" value="C.cajan_09023.t"/>
    <property type="gene ID" value="C.cajan_09023"/>
</dbReference>
<name>A0A151TSP9_CAJCA</name>
<organism evidence="1 2">
    <name type="scientific">Cajanus cajan</name>
    <name type="common">Pigeon pea</name>
    <name type="synonym">Cajanus indicus</name>
    <dbReference type="NCBI Taxonomy" id="3821"/>
    <lineage>
        <taxon>Eukaryota</taxon>
        <taxon>Viridiplantae</taxon>
        <taxon>Streptophyta</taxon>
        <taxon>Embryophyta</taxon>
        <taxon>Tracheophyta</taxon>
        <taxon>Spermatophyta</taxon>
        <taxon>Magnoliopsida</taxon>
        <taxon>eudicotyledons</taxon>
        <taxon>Gunneridae</taxon>
        <taxon>Pentapetalae</taxon>
        <taxon>rosids</taxon>
        <taxon>fabids</taxon>
        <taxon>Fabales</taxon>
        <taxon>Fabaceae</taxon>
        <taxon>Papilionoideae</taxon>
        <taxon>50 kb inversion clade</taxon>
        <taxon>NPAAA clade</taxon>
        <taxon>indigoferoid/millettioid clade</taxon>
        <taxon>Phaseoleae</taxon>
        <taxon>Cajanus</taxon>
    </lineage>
</organism>
<dbReference type="AlphaFoldDB" id="A0A151TSP9"/>
<protein>
    <submittedName>
        <fullName evidence="1">Retrotransposon-like protein 1</fullName>
    </submittedName>
</protein>
<evidence type="ECO:0000313" key="1">
    <source>
        <dbReference type="EMBL" id="KYP70074.1"/>
    </source>
</evidence>
<dbReference type="InterPro" id="IPR043128">
    <property type="entry name" value="Rev_trsase/Diguanyl_cyclase"/>
</dbReference>
<accession>A0A151TSP9</accession>
<dbReference type="Gene3D" id="3.30.70.270">
    <property type="match status" value="1"/>
</dbReference>
<keyword evidence="2" id="KW-1185">Reference proteome</keyword>
<dbReference type="PANTHER" id="PTHR33064:SF37">
    <property type="entry name" value="RIBONUCLEASE H"/>
    <property type="match status" value="1"/>
</dbReference>
<gene>
    <name evidence="1" type="ORF">KK1_009282</name>
</gene>
<dbReference type="InterPro" id="IPR043502">
    <property type="entry name" value="DNA/RNA_pol_sf"/>
</dbReference>
<dbReference type="PANTHER" id="PTHR33064">
    <property type="entry name" value="POL PROTEIN"/>
    <property type="match status" value="1"/>
</dbReference>
<evidence type="ECO:0000313" key="2">
    <source>
        <dbReference type="Proteomes" id="UP000075243"/>
    </source>
</evidence>
<dbReference type="Proteomes" id="UP000075243">
    <property type="component" value="Chromosome 3"/>
</dbReference>
<dbReference type="SUPFAM" id="SSF56672">
    <property type="entry name" value="DNA/RNA polymerases"/>
    <property type="match status" value="1"/>
</dbReference>
<dbReference type="OMA" id="DAFRWNE"/>
<proteinExistence type="predicted"/>
<dbReference type="EMBL" id="CM003605">
    <property type="protein sequence ID" value="KYP70074.1"/>
    <property type="molecule type" value="Genomic_DNA"/>
</dbReference>
<reference evidence="1 2" key="1">
    <citation type="journal article" date="2012" name="Nat. Biotechnol.">
        <title>Draft genome sequence of pigeonpea (Cajanus cajan), an orphan legume crop of resource-poor farmers.</title>
        <authorList>
            <person name="Varshney R.K."/>
            <person name="Chen W."/>
            <person name="Li Y."/>
            <person name="Bharti A.K."/>
            <person name="Saxena R.K."/>
            <person name="Schlueter J.A."/>
            <person name="Donoghue M.T."/>
            <person name="Azam S."/>
            <person name="Fan G."/>
            <person name="Whaley A.M."/>
            <person name="Farmer A.D."/>
            <person name="Sheridan J."/>
            <person name="Iwata A."/>
            <person name="Tuteja R."/>
            <person name="Penmetsa R.V."/>
            <person name="Wu W."/>
            <person name="Upadhyaya H.D."/>
            <person name="Yang S.P."/>
            <person name="Shah T."/>
            <person name="Saxena K.B."/>
            <person name="Michael T."/>
            <person name="McCombie W.R."/>
            <person name="Yang B."/>
            <person name="Zhang G."/>
            <person name="Yang H."/>
            <person name="Wang J."/>
            <person name="Spillane C."/>
            <person name="Cook D.R."/>
            <person name="May G.D."/>
            <person name="Xu X."/>
            <person name="Jackson S.A."/>
        </authorList>
    </citation>
    <scope>NUCLEOTIDE SEQUENCE [LARGE SCALE GENOMIC DNA]</scope>
    <source>
        <strain evidence="2">cv. Asha</strain>
    </source>
</reference>
<sequence>MRLMNHVLRDHIGRFVVIYFDDILVYSNTLGEHLGHLRQVLSILRDNHLSKSVGEVRSFHGLTSFYRRFVKDFSTLASPLNELVKKDVPFIWGEELEKAFEKLKEKLTNAPILALPKFSQTF</sequence>